<evidence type="ECO:0000256" key="1">
    <source>
        <dbReference type="SAM" id="Phobius"/>
    </source>
</evidence>
<dbReference type="NCBIfam" id="NF033860">
    <property type="entry name" value="Wzy_O6_O28"/>
    <property type="match status" value="1"/>
</dbReference>
<evidence type="ECO:0008006" key="4">
    <source>
        <dbReference type="Google" id="ProtNLM"/>
    </source>
</evidence>
<reference evidence="2 3" key="1">
    <citation type="submission" date="2018-08" db="EMBL/GenBank/DDBJ databases">
        <title>A genome reference for cultivated species of the human gut microbiota.</title>
        <authorList>
            <person name="Zou Y."/>
            <person name="Xue W."/>
            <person name="Luo G."/>
        </authorList>
    </citation>
    <scope>NUCLEOTIDE SEQUENCE [LARGE SCALE GENOMIC DNA]</scope>
    <source>
        <strain evidence="2 3">AM29-12AC</strain>
    </source>
</reference>
<dbReference type="Proteomes" id="UP000283601">
    <property type="component" value="Unassembled WGS sequence"/>
</dbReference>
<feature type="transmembrane region" description="Helical" evidence="1">
    <location>
        <begin position="365"/>
        <end position="383"/>
    </location>
</feature>
<keyword evidence="1" id="KW-0472">Membrane</keyword>
<protein>
    <recommendedName>
        <fullName evidence="4">Oligosaccharide repeat unit polymerase</fullName>
    </recommendedName>
</protein>
<dbReference type="AlphaFoldDB" id="A0A414IMF4"/>
<accession>A0A414IMF4</accession>
<feature type="transmembrane region" description="Helical" evidence="1">
    <location>
        <begin position="39"/>
        <end position="62"/>
    </location>
</feature>
<proteinExistence type="predicted"/>
<comment type="caution">
    <text evidence="2">The sequence shown here is derived from an EMBL/GenBank/DDBJ whole genome shotgun (WGS) entry which is preliminary data.</text>
</comment>
<evidence type="ECO:0000313" key="2">
    <source>
        <dbReference type="EMBL" id="RHE25581.1"/>
    </source>
</evidence>
<feature type="transmembrane region" description="Helical" evidence="1">
    <location>
        <begin position="180"/>
        <end position="202"/>
    </location>
</feature>
<keyword evidence="1" id="KW-0812">Transmembrane</keyword>
<name>A0A414IMF4_BACUN</name>
<feature type="transmembrane region" description="Helical" evidence="1">
    <location>
        <begin position="83"/>
        <end position="105"/>
    </location>
</feature>
<feature type="transmembrane region" description="Helical" evidence="1">
    <location>
        <begin position="7"/>
        <end position="27"/>
    </location>
</feature>
<feature type="transmembrane region" description="Helical" evidence="1">
    <location>
        <begin position="316"/>
        <end position="337"/>
    </location>
</feature>
<organism evidence="2 3">
    <name type="scientific">Bacteroides uniformis</name>
    <dbReference type="NCBI Taxonomy" id="820"/>
    <lineage>
        <taxon>Bacteria</taxon>
        <taxon>Pseudomonadati</taxon>
        <taxon>Bacteroidota</taxon>
        <taxon>Bacteroidia</taxon>
        <taxon>Bacteroidales</taxon>
        <taxon>Bacteroidaceae</taxon>
        <taxon>Bacteroides</taxon>
    </lineage>
</organism>
<dbReference type="RefSeq" id="WP_118132184.1">
    <property type="nucleotide sequence ID" value="NZ_BAABXG010000001.1"/>
</dbReference>
<dbReference type="EMBL" id="QSJZ01000001">
    <property type="protein sequence ID" value="RHE25581.1"/>
    <property type="molecule type" value="Genomic_DNA"/>
</dbReference>
<feature type="transmembrane region" description="Helical" evidence="1">
    <location>
        <begin position="111"/>
        <end position="131"/>
    </location>
</feature>
<feature type="transmembrane region" description="Helical" evidence="1">
    <location>
        <begin position="138"/>
        <end position="160"/>
    </location>
</feature>
<keyword evidence="1" id="KW-1133">Transmembrane helix</keyword>
<evidence type="ECO:0000313" key="3">
    <source>
        <dbReference type="Proteomes" id="UP000283601"/>
    </source>
</evidence>
<sequence length="393" mass="45676">MGGYVIILFYCITCIVSALYMLNTGMYGGEAYSVGRVHFSFIEIIIHLLIVVFGYFYIYHFYNRTKDKKTKYKIRCNVKRLDKLYFIFLIISWVLFVTAGVGSVVGGGKSSLSFIGAILNVRTLFPFYYILARRKGLFYPLNILLFCGLRLSQGWTGFFWDLMLMEVLIRFQNFRFNRIRIGYAIIIPFVIIYGGGLVYSLIYPIKQYIRFKQITFETLTIEEGVNKLLDRITFFSQSLASIQTVDLTARVYQTYSHTFGEVKAIFRPLIPGFMMDKDFASLSLCIKQSFVDYEAEGTSLNVGIFSYGYNLMKSDFLSFIIWIILMVILFKIFSLIIRSLDSKHKHVLYFILVLNVYNLGSIETIYSYMYLTLLYMCPIFLVTRTVKIVKLAN</sequence>
<gene>
    <name evidence="2" type="ORF">DW758_00455</name>
</gene>